<name>A0A484FCT9_COLOR</name>
<comment type="caution">
    <text evidence="1">The sequence shown here is derived from an EMBL/GenBank/DDBJ whole genome shotgun (WGS) entry which is preliminary data.</text>
</comment>
<dbReference type="Proteomes" id="UP000014480">
    <property type="component" value="Unassembled WGS sequence"/>
</dbReference>
<proteinExistence type="predicted"/>
<keyword evidence="2" id="KW-1185">Reference proteome</keyword>
<protein>
    <submittedName>
        <fullName evidence="1">Uncharacterized protein</fullName>
    </submittedName>
</protein>
<reference evidence="2" key="1">
    <citation type="journal article" date="2013" name="New Phytol.">
        <title>Comparative genomic and transcriptomic analyses reveal the hemibiotrophic stage shift of Colletotrichum fungi.</title>
        <authorList>
            <person name="Gan P."/>
            <person name="Ikeda K."/>
            <person name="Irieda H."/>
            <person name="Narusaka M."/>
            <person name="O'Connell R.J."/>
            <person name="Narusaka Y."/>
            <person name="Takano Y."/>
            <person name="Kubo Y."/>
            <person name="Shirasu K."/>
        </authorList>
    </citation>
    <scope>NUCLEOTIDE SEQUENCE [LARGE SCALE GENOMIC DNA]</scope>
    <source>
        <strain evidence="2">104-T / ATCC 96160 / CBS 514.97 / LARS 414 / MAFF 240422</strain>
    </source>
</reference>
<gene>
    <name evidence="1" type="ORF">Cob_v011806</name>
</gene>
<accession>A0A484FCT9</accession>
<reference evidence="2" key="2">
    <citation type="journal article" date="2019" name="Mol. Plant Microbe Interact.">
        <title>Genome sequence resources for four phytopathogenic fungi from the Colletotrichum orbiculare species complex.</title>
        <authorList>
            <person name="Gan P."/>
            <person name="Tsushima A."/>
            <person name="Narusaka M."/>
            <person name="Narusaka Y."/>
            <person name="Takano Y."/>
            <person name="Kubo Y."/>
            <person name="Shirasu K."/>
        </authorList>
    </citation>
    <scope>GENOME REANNOTATION</scope>
    <source>
        <strain evidence="2">104-T / ATCC 96160 / CBS 514.97 / LARS 414 / MAFF 240422</strain>
    </source>
</reference>
<evidence type="ECO:0000313" key="1">
    <source>
        <dbReference type="EMBL" id="TDZ15296.1"/>
    </source>
</evidence>
<organism evidence="1 2">
    <name type="scientific">Colletotrichum orbiculare (strain 104-T / ATCC 96160 / CBS 514.97 / LARS 414 / MAFF 240422)</name>
    <name type="common">Cucumber anthracnose fungus</name>
    <name type="synonym">Colletotrichum lagenarium</name>
    <dbReference type="NCBI Taxonomy" id="1213857"/>
    <lineage>
        <taxon>Eukaryota</taxon>
        <taxon>Fungi</taxon>
        <taxon>Dikarya</taxon>
        <taxon>Ascomycota</taxon>
        <taxon>Pezizomycotina</taxon>
        <taxon>Sordariomycetes</taxon>
        <taxon>Hypocreomycetidae</taxon>
        <taxon>Glomerellales</taxon>
        <taxon>Glomerellaceae</taxon>
        <taxon>Colletotrichum</taxon>
        <taxon>Colletotrichum orbiculare species complex</taxon>
    </lineage>
</organism>
<evidence type="ECO:0000313" key="2">
    <source>
        <dbReference type="Proteomes" id="UP000014480"/>
    </source>
</evidence>
<dbReference type="EMBL" id="AMCV02000041">
    <property type="protein sequence ID" value="TDZ15296.1"/>
    <property type="molecule type" value="Genomic_DNA"/>
</dbReference>
<sequence length="94" mass="10530">MPAIEIKCHAGEKMVTPCQFQSVYRRSLVFGVTASLRICSWLSRVAKPVPRHLADLARRRGAPYWQIAAYKSEPVIARLPFALRHQSGADIVPS</sequence>
<dbReference type="AlphaFoldDB" id="A0A484FCT9"/>